<dbReference type="Proteomes" id="UP000535182">
    <property type="component" value="Unassembled WGS sequence"/>
</dbReference>
<dbReference type="SUPFAM" id="SSF48498">
    <property type="entry name" value="Tetracyclin repressor-like, C-terminal domain"/>
    <property type="match status" value="1"/>
</dbReference>
<evidence type="ECO:0000256" key="4">
    <source>
        <dbReference type="PROSITE-ProRule" id="PRU00335"/>
    </source>
</evidence>
<evidence type="ECO:0000259" key="5">
    <source>
        <dbReference type="PROSITE" id="PS50977"/>
    </source>
</evidence>
<evidence type="ECO:0000313" key="6">
    <source>
        <dbReference type="EMBL" id="MBB5330424.1"/>
    </source>
</evidence>
<protein>
    <submittedName>
        <fullName evidence="6">TetR/AcrR family transcriptional repressor of nem operon</fullName>
    </submittedName>
</protein>
<dbReference type="AlphaFoldDB" id="A0A9X0QHK2"/>
<reference evidence="6 7" key="1">
    <citation type="submission" date="2020-08" db="EMBL/GenBank/DDBJ databases">
        <title>Genomic Encyclopedia of Type Strains, Phase IV (KMG-V): Genome sequencing to study the core and pangenomes of soil and plant-associated prokaryotes.</title>
        <authorList>
            <person name="Whitman W."/>
        </authorList>
    </citation>
    <scope>NUCLEOTIDE SEQUENCE [LARGE SCALE GENOMIC DNA]</scope>
    <source>
        <strain evidence="6 7">X5P2</strain>
    </source>
</reference>
<dbReference type="SUPFAM" id="SSF46689">
    <property type="entry name" value="Homeodomain-like"/>
    <property type="match status" value="1"/>
</dbReference>
<dbReference type="InterPro" id="IPR023772">
    <property type="entry name" value="DNA-bd_HTH_TetR-type_CS"/>
</dbReference>
<feature type="DNA-binding region" description="H-T-H motif" evidence="4">
    <location>
        <begin position="28"/>
        <end position="47"/>
    </location>
</feature>
<keyword evidence="3" id="KW-0804">Transcription</keyword>
<evidence type="ECO:0000256" key="2">
    <source>
        <dbReference type="ARBA" id="ARBA00023125"/>
    </source>
</evidence>
<proteinExistence type="predicted"/>
<dbReference type="PANTHER" id="PTHR47506:SF3">
    <property type="entry name" value="HTH-TYPE TRANSCRIPTIONAL REGULATOR LMRA"/>
    <property type="match status" value="1"/>
</dbReference>
<dbReference type="InterPro" id="IPR036271">
    <property type="entry name" value="Tet_transcr_reg_TetR-rel_C_sf"/>
</dbReference>
<evidence type="ECO:0000313" key="7">
    <source>
        <dbReference type="Proteomes" id="UP000535182"/>
    </source>
</evidence>
<dbReference type="EMBL" id="JACHEB010000010">
    <property type="protein sequence ID" value="MBB5330424.1"/>
    <property type="molecule type" value="Genomic_DNA"/>
</dbReference>
<keyword evidence="2 4" id="KW-0238">DNA-binding</keyword>
<dbReference type="InterPro" id="IPR009057">
    <property type="entry name" value="Homeodomain-like_sf"/>
</dbReference>
<dbReference type="PANTHER" id="PTHR47506">
    <property type="entry name" value="TRANSCRIPTIONAL REGULATORY PROTEIN"/>
    <property type="match status" value="1"/>
</dbReference>
<sequence>MSKGTETRSRIIAKAAPLFNRKGYEGCTMQDIVEAVGLEKGSLYGHFPNKEALAVAAFEYAWNETSSARMARMDNVTNTIEKLKVHVANVVTLPSFDGGCPLLNAITDNDNGNPALKKMARKALKEWRLYLQKIFEDGQDREEIRAAVDPQEAATLIIALLEGAMALDRVDGKSGFLKGAGRHLNSYLDTVAP</sequence>
<feature type="domain" description="HTH tetR-type" evidence="5">
    <location>
        <begin position="5"/>
        <end position="65"/>
    </location>
</feature>
<organism evidence="6 7">
    <name type="scientific">Tunturiibacter gelidiferens</name>
    <dbReference type="NCBI Taxonomy" id="3069689"/>
    <lineage>
        <taxon>Bacteria</taxon>
        <taxon>Pseudomonadati</taxon>
        <taxon>Acidobacteriota</taxon>
        <taxon>Terriglobia</taxon>
        <taxon>Terriglobales</taxon>
        <taxon>Acidobacteriaceae</taxon>
        <taxon>Tunturiibacter</taxon>
    </lineage>
</organism>
<dbReference type="PROSITE" id="PS50977">
    <property type="entry name" value="HTH_TETR_2"/>
    <property type="match status" value="1"/>
</dbReference>
<dbReference type="InterPro" id="IPR011075">
    <property type="entry name" value="TetR_C"/>
</dbReference>
<keyword evidence="1" id="KW-0805">Transcription regulation</keyword>
<dbReference type="PROSITE" id="PS01081">
    <property type="entry name" value="HTH_TETR_1"/>
    <property type="match status" value="1"/>
</dbReference>
<evidence type="ECO:0000256" key="1">
    <source>
        <dbReference type="ARBA" id="ARBA00023015"/>
    </source>
</evidence>
<gene>
    <name evidence="6" type="ORF">HDF14_004059</name>
</gene>
<evidence type="ECO:0000256" key="3">
    <source>
        <dbReference type="ARBA" id="ARBA00023163"/>
    </source>
</evidence>
<dbReference type="RefSeq" id="WP_183979873.1">
    <property type="nucleotide sequence ID" value="NZ_JACHEB010000010.1"/>
</dbReference>
<dbReference type="InterPro" id="IPR001647">
    <property type="entry name" value="HTH_TetR"/>
</dbReference>
<name>A0A9X0QHK2_9BACT</name>
<dbReference type="PRINTS" id="PR00455">
    <property type="entry name" value="HTHTETR"/>
</dbReference>
<keyword evidence="7" id="KW-1185">Reference proteome</keyword>
<dbReference type="Pfam" id="PF16925">
    <property type="entry name" value="TetR_C_13"/>
    <property type="match status" value="1"/>
</dbReference>
<dbReference type="Pfam" id="PF00440">
    <property type="entry name" value="TetR_N"/>
    <property type="match status" value="1"/>
</dbReference>
<comment type="caution">
    <text evidence="6">The sequence shown here is derived from an EMBL/GenBank/DDBJ whole genome shotgun (WGS) entry which is preliminary data.</text>
</comment>
<accession>A0A9X0QHK2</accession>
<dbReference type="Gene3D" id="1.10.357.10">
    <property type="entry name" value="Tetracycline Repressor, domain 2"/>
    <property type="match status" value="1"/>
</dbReference>
<dbReference type="GO" id="GO:0003677">
    <property type="term" value="F:DNA binding"/>
    <property type="evidence" value="ECO:0007669"/>
    <property type="project" value="UniProtKB-UniRule"/>
</dbReference>